<accession>A0A0F5FU17</accession>
<evidence type="ECO:0000313" key="2">
    <source>
        <dbReference type="Proteomes" id="UP000033632"/>
    </source>
</evidence>
<dbReference type="OrthoDB" id="7478737at2"/>
<dbReference type="Pfam" id="PF05521">
    <property type="entry name" value="Phage_HCP"/>
    <property type="match status" value="1"/>
</dbReference>
<keyword evidence="2" id="KW-1185">Reference proteome</keyword>
<dbReference type="PATRIC" id="fig|443610.3.peg.4045"/>
<evidence type="ECO:0000313" key="1">
    <source>
        <dbReference type="EMBL" id="KKB12369.1"/>
    </source>
</evidence>
<name>A0A0F5FU17_9HYPH</name>
<sequence>MPQDPGARNRRIVIERHVITYDQWNRPTEGWSPVVTAWSSWRRATANERLASGQVGAQVTDIFELSWFPEIADLDPKDRLRFDGKTYDMIEVTEVGAHEGLLIRASARVDG</sequence>
<dbReference type="STRING" id="443610.VE25_07395"/>
<proteinExistence type="predicted"/>
<comment type="caution">
    <text evidence="1">The sequence shown here is derived from an EMBL/GenBank/DDBJ whole genome shotgun (WGS) entry which is preliminary data.</text>
</comment>
<organism evidence="1 2">
    <name type="scientific">Devosia geojensis</name>
    <dbReference type="NCBI Taxonomy" id="443610"/>
    <lineage>
        <taxon>Bacteria</taxon>
        <taxon>Pseudomonadati</taxon>
        <taxon>Pseudomonadota</taxon>
        <taxon>Alphaproteobacteria</taxon>
        <taxon>Hyphomicrobiales</taxon>
        <taxon>Devosiaceae</taxon>
        <taxon>Devosia</taxon>
    </lineage>
</organism>
<evidence type="ECO:0008006" key="3">
    <source>
        <dbReference type="Google" id="ProtNLM"/>
    </source>
</evidence>
<dbReference type="InterPro" id="IPR008767">
    <property type="entry name" value="Phage_SPP1_head-tail_adaptor"/>
</dbReference>
<dbReference type="RefSeq" id="WP_046107959.1">
    <property type="nucleotide sequence ID" value="NZ_JZEX01000081.1"/>
</dbReference>
<protein>
    <recommendedName>
        <fullName evidence="3">Head-tail adaptor protein</fullName>
    </recommendedName>
</protein>
<gene>
    <name evidence="1" type="ORF">VE25_07395</name>
</gene>
<dbReference type="Proteomes" id="UP000033632">
    <property type="component" value="Unassembled WGS sequence"/>
</dbReference>
<dbReference type="EMBL" id="JZEX01000081">
    <property type="protein sequence ID" value="KKB12369.1"/>
    <property type="molecule type" value="Genomic_DNA"/>
</dbReference>
<reference evidence="1 2" key="1">
    <citation type="submission" date="2015-03" db="EMBL/GenBank/DDBJ databases">
        <authorList>
            <person name="Hassan Y.I."/>
            <person name="Lepp D."/>
            <person name="Li X.-Z."/>
            <person name="Zhou T."/>
        </authorList>
    </citation>
    <scope>NUCLEOTIDE SEQUENCE [LARGE SCALE GENOMIC DNA]</scope>
    <source>
        <strain evidence="1 2">BD-c194</strain>
    </source>
</reference>
<dbReference type="InterPro" id="IPR038666">
    <property type="entry name" value="SSP1_head-tail_sf"/>
</dbReference>
<dbReference type="AlphaFoldDB" id="A0A0F5FU17"/>
<dbReference type="Gene3D" id="2.40.10.270">
    <property type="entry name" value="Bacteriophage SPP1 head-tail adaptor protein"/>
    <property type="match status" value="1"/>
</dbReference>